<dbReference type="SMART" id="SM00360">
    <property type="entry name" value="RRM"/>
    <property type="match status" value="4"/>
</dbReference>
<dbReference type="NCBIfam" id="TIGR01628">
    <property type="entry name" value="PABP-1234"/>
    <property type="match status" value="1"/>
</dbReference>
<feature type="domain" description="RRM" evidence="4">
    <location>
        <begin position="18"/>
        <end position="96"/>
    </location>
</feature>
<dbReference type="CDD" id="cd12380">
    <property type="entry name" value="RRM3_I_PABPs"/>
    <property type="match status" value="1"/>
</dbReference>
<comment type="caution">
    <text evidence="5">The sequence shown here is derived from an EMBL/GenBank/DDBJ whole genome shotgun (WGS) entry which is preliminary data.</text>
</comment>
<reference evidence="5 6" key="1">
    <citation type="journal article" date="2023" name="BMC Biotechnol.">
        <title>Vitis rotundifolia cv Carlos genome sequencing.</title>
        <authorList>
            <person name="Huff M."/>
            <person name="Hulse-Kemp A."/>
            <person name="Scheffler B."/>
            <person name="Youngblood R."/>
            <person name="Simpson S."/>
            <person name="Babiker E."/>
            <person name="Staton M."/>
        </authorList>
    </citation>
    <scope>NUCLEOTIDE SEQUENCE [LARGE SCALE GENOMIC DNA]</scope>
    <source>
        <tissue evidence="5">Leaf</tissue>
    </source>
</reference>
<keyword evidence="2 3" id="KW-0694">RNA-binding</keyword>
<dbReference type="FunFam" id="3.30.70.330:FF:000003">
    <property type="entry name" value="Polyadenylate-binding protein"/>
    <property type="match status" value="1"/>
</dbReference>
<evidence type="ECO:0000256" key="2">
    <source>
        <dbReference type="ARBA" id="ARBA00022884"/>
    </source>
</evidence>
<dbReference type="InterPro" id="IPR034364">
    <property type="entry name" value="PABP_RRM1"/>
</dbReference>
<evidence type="ECO:0000256" key="3">
    <source>
        <dbReference type="PROSITE-ProRule" id="PRU00176"/>
    </source>
</evidence>
<dbReference type="InterPro" id="IPR035979">
    <property type="entry name" value="RBD_domain_sf"/>
</dbReference>
<dbReference type="InterPro" id="IPR012677">
    <property type="entry name" value="Nucleotide-bd_a/b_plait_sf"/>
</dbReference>
<dbReference type="PROSITE" id="PS50102">
    <property type="entry name" value="RRM"/>
    <property type="match status" value="4"/>
</dbReference>
<accession>A0AA38YPU2</accession>
<evidence type="ECO:0000313" key="5">
    <source>
        <dbReference type="EMBL" id="KAJ9674357.1"/>
    </source>
</evidence>
<evidence type="ECO:0000313" key="6">
    <source>
        <dbReference type="Proteomes" id="UP001168098"/>
    </source>
</evidence>
<keyword evidence="6" id="KW-1185">Reference proteome</keyword>
<dbReference type="InterPro" id="IPR003954">
    <property type="entry name" value="RRM_euk-type"/>
</dbReference>
<dbReference type="InterPro" id="IPR045305">
    <property type="entry name" value="RRM2_I_PABPs"/>
</dbReference>
<feature type="domain" description="RRM" evidence="4">
    <location>
        <begin position="197"/>
        <end position="274"/>
    </location>
</feature>
<name>A0AA38YPU2_VITRO</name>
<dbReference type="GO" id="GO:0003723">
    <property type="term" value="F:RNA binding"/>
    <property type="evidence" value="ECO:0007669"/>
    <property type="project" value="UniProtKB-UniRule"/>
</dbReference>
<dbReference type="SMART" id="SM00361">
    <property type="entry name" value="RRM_1"/>
    <property type="match status" value="4"/>
</dbReference>
<dbReference type="AlphaFoldDB" id="A0AA38YPU2"/>
<feature type="domain" description="RRM" evidence="4">
    <location>
        <begin position="106"/>
        <end position="178"/>
    </location>
</feature>
<dbReference type="SUPFAM" id="SSF54928">
    <property type="entry name" value="RNA-binding domain, RBD"/>
    <property type="match status" value="2"/>
</dbReference>
<proteinExistence type="predicted"/>
<dbReference type="EMBL" id="JARBHA010000018">
    <property type="protein sequence ID" value="KAJ9674357.1"/>
    <property type="molecule type" value="Genomic_DNA"/>
</dbReference>
<dbReference type="CDD" id="cd12378">
    <property type="entry name" value="RRM1_I_PABPs"/>
    <property type="match status" value="1"/>
</dbReference>
<gene>
    <name evidence="5" type="ORF">PVL29_023734</name>
</gene>
<dbReference type="Proteomes" id="UP001168098">
    <property type="component" value="Unassembled WGS sequence"/>
</dbReference>
<dbReference type="CDD" id="cd12381">
    <property type="entry name" value="RRM4_I_PABPs"/>
    <property type="match status" value="1"/>
</dbReference>
<dbReference type="InterPro" id="IPR006515">
    <property type="entry name" value="PABP_1234"/>
</dbReference>
<dbReference type="FunFam" id="3.30.70.330:FF:000555">
    <property type="entry name" value="Polyadenylate-binding protein"/>
    <property type="match status" value="1"/>
</dbReference>
<evidence type="ECO:0000256" key="1">
    <source>
        <dbReference type="ARBA" id="ARBA00022737"/>
    </source>
</evidence>
<dbReference type="FunFam" id="3.30.70.330:FF:000239">
    <property type="entry name" value="Polyadenylate-binding protein"/>
    <property type="match status" value="1"/>
</dbReference>
<sequence length="609" mass="67907">MAQIQPAATGPNGVANTASLYVGDLDVNITDSQLYDLFIQAGQVLSVRVCRDLSTRRSLGYGYVNYSNPQDAARALDLLNFTPLNGKPIRIMYSHRDPSIRKSGTANIFIKNLDKSIDNKALHDTFSAFGNILSCKIATDPSGQSKGYGFVQFDNEESAQNAIDKLNGMLINDKQVYVGQFLRKQERETALNKTKFNNVYVKNLSESTTEEDLKNIFGEFGTITSVVVMRDGDGKSKCFGFVNFENADDAAEAVEALNGKKFDEKEWYVGKAQKKYERELELKGRFEQSMKEVVDKFQGVNLYIKNLDDSIGDDKLKELFSEFGTITSCKVMRDPSGISRGSGFVAFSTSEEASRALAEMNGKMVVSKPLYVALAQRKEERRARLQAQFSQMRPVSMAPSVAPRMPMYPPGAPGLGQQLFYGQGPPAIIPPQAGFGYQQQLVPGMRPGGAPMPNFFVPLVQQGQQGQRPGGRRGAGPVQQNQQPVPLMQQQVGSNATFSMFLSFCFWTKFSFYTLFYAPHFSDGKMIVTCSCFRCFQGGDESTATLLAAICLMFQCQVLLEACFQFHMTWVACHFEMLQLDSQCPFQLWLQLLQMQHLISKEQYAVYIP</sequence>
<organism evidence="5 6">
    <name type="scientific">Vitis rotundifolia</name>
    <name type="common">Muscadine grape</name>
    <dbReference type="NCBI Taxonomy" id="103349"/>
    <lineage>
        <taxon>Eukaryota</taxon>
        <taxon>Viridiplantae</taxon>
        <taxon>Streptophyta</taxon>
        <taxon>Embryophyta</taxon>
        <taxon>Tracheophyta</taxon>
        <taxon>Spermatophyta</taxon>
        <taxon>Magnoliopsida</taxon>
        <taxon>eudicotyledons</taxon>
        <taxon>Gunneridae</taxon>
        <taxon>Pentapetalae</taxon>
        <taxon>rosids</taxon>
        <taxon>Vitales</taxon>
        <taxon>Vitaceae</taxon>
        <taxon>Viteae</taxon>
        <taxon>Vitis</taxon>
    </lineage>
</organism>
<protein>
    <recommendedName>
        <fullName evidence="4">RRM domain-containing protein</fullName>
    </recommendedName>
</protein>
<dbReference type="FunFam" id="3.30.70.330:FF:000217">
    <property type="entry name" value="Polyadenylate-binding protein"/>
    <property type="match status" value="1"/>
</dbReference>
<keyword evidence="1" id="KW-0677">Repeat</keyword>
<dbReference type="CDD" id="cd12379">
    <property type="entry name" value="RRM2_I_PABPs"/>
    <property type="match status" value="1"/>
</dbReference>
<dbReference type="Pfam" id="PF00076">
    <property type="entry name" value="RRM_1"/>
    <property type="match status" value="4"/>
</dbReference>
<dbReference type="Gene3D" id="3.30.70.330">
    <property type="match status" value="4"/>
</dbReference>
<dbReference type="PANTHER" id="PTHR24012">
    <property type="entry name" value="RNA BINDING PROTEIN"/>
    <property type="match status" value="1"/>
</dbReference>
<feature type="domain" description="RRM" evidence="4">
    <location>
        <begin position="300"/>
        <end position="377"/>
    </location>
</feature>
<evidence type="ECO:0000259" key="4">
    <source>
        <dbReference type="PROSITE" id="PS50102"/>
    </source>
</evidence>
<dbReference type="InterPro" id="IPR000504">
    <property type="entry name" value="RRM_dom"/>
</dbReference>